<dbReference type="EMBL" id="CP042266">
    <property type="protein sequence ID" value="QDY78682.1"/>
    <property type="molecule type" value="Genomic_DNA"/>
</dbReference>
<dbReference type="EMBL" id="CP042266">
    <property type="protein sequence ID" value="QDY78597.1"/>
    <property type="molecule type" value="Genomic_DNA"/>
</dbReference>
<keyword evidence="3" id="KW-0815">Transposition</keyword>
<keyword evidence="5" id="KW-0233">DNA recombination</keyword>
<dbReference type="InterPro" id="IPR053392">
    <property type="entry name" value="Transposase_IS30-like"/>
</dbReference>
<comment type="similarity">
    <text evidence="2">Belongs to the transposase IS30 family.</text>
</comment>
<dbReference type="NCBIfam" id="NF033563">
    <property type="entry name" value="transpos_IS30"/>
    <property type="match status" value="1"/>
</dbReference>
<dbReference type="KEGG" id="sqz:FQU76_21120"/>
<evidence type="ECO:0000256" key="1">
    <source>
        <dbReference type="ARBA" id="ARBA00002190"/>
    </source>
</evidence>
<dbReference type="EMBL" id="CP042266">
    <property type="protein sequence ID" value="QDY80376.1"/>
    <property type="molecule type" value="Genomic_DNA"/>
</dbReference>
<dbReference type="KEGG" id="sqz:FQU76_29595"/>
<evidence type="ECO:0000313" key="9">
    <source>
        <dbReference type="EMBL" id="QDY78682.1"/>
    </source>
</evidence>
<dbReference type="InterPro" id="IPR036397">
    <property type="entry name" value="RNaseH_sf"/>
</dbReference>
<dbReference type="PROSITE" id="PS01043">
    <property type="entry name" value="TRANSPOSASE_IS30"/>
    <property type="match status" value="1"/>
</dbReference>
<evidence type="ECO:0000256" key="6">
    <source>
        <dbReference type="SAM" id="MobiDB-lite"/>
    </source>
</evidence>
<dbReference type="KEGG" id="sqz:FQU76_32035"/>
<keyword evidence="4" id="KW-0238">DNA-binding</keyword>
<dbReference type="EMBL" id="CP042266">
    <property type="protein sequence ID" value="QDY80002.1"/>
    <property type="molecule type" value="Genomic_DNA"/>
</dbReference>
<dbReference type="PANTHER" id="PTHR10948:SF23">
    <property type="entry name" value="TRANSPOSASE INSI FOR INSERTION SEQUENCE ELEMENT IS30A-RELATED"/>
    <property type="match status" value="1"/>
</dbReference>
<evidence type="ECO:0000256" key="2">
    <source>
        <dbReference type="ARBA" id="ARBA00006363"/>
    </source>
</evidence>
<keyword evidence="13" id="KW-1185">Reference proteome</keyword>
<dbReference type="InterPro" id="IPR001584">
    <property type="entry name" value="Integrase_cat-core"/>
</dbReference>
<gene>
    <name evidence="8" type="ORF">FQU76_21120</name>
    <name evidence="9" type="ORF">FQU76_21620</name>
    <name evidence="10" type="ORF">FQU76_22750</name>
    <name evidence="11" type="ORF">FQU76_29595</name>
    <name evidence="12" type="ORF">FQU76_32035</name>
</gene>
<dbReference type="RefSeq" id="WP_146481916.1">
    <property type="nucleotide sequence ID" value="NZ_CP042266.1"/>
</dbReference>
<dbReference type="InterPro" id="IPR001598">
    <property type="entry name" value="Transposase_IS30_CS"/>
</dbReference>
<dbReference type="EMBL" id="CP042266">
    <property type="protein sequence ID" value="QDY78869.1"/>
    <property type="molecule type" value="Genomic_DNA"/>
</dbReference>
<reference evidence="12 13" key="1">
    <citation type="submission" date="2019-07" db="EMBL/GenBank/DDBJ databases">
        <authorList>
            <person name="Zhu P."/>
        </authorList>
    </citation>
    <scope>NUCLEOTIDE SEQUENCE [LARGE SCALE GENOMIC DNA]</scope>
    <source>
        <strain evidence="12 13">SSL-25</strain>
    </source>
</reference>
<dbReference type="Gene3D" id="3.30.420.10">
    <property type="entry name" value="Ribonuclease H-like superfamily/Ribonuclease H"/>
    <property type="match status" value="1"/>
</dbReference>
<dbReference type="InterPro" id="IPR025246">
    <property type="entry name" value="IS30-like_HTH"/>
</dbReference>
<dbReference type="OrthoDB" id="9803231at2"/>
<dbReference type="GO" id="GO:0015074">
    <property type="term" value="P:DNA integration"/>
    <property type="evidence" value="ECO:0007669"/>
    <property type="project" value="InterPro"/>
</dbReference>
<dbReference type="PROSITE" id="PS50994">
    <property type="entry name" value="INTEGRASE"/>
    <property type="match status" value="1"/>
</dbReference>
<evidence type="ECO:0000256" key="4">
    <source>
        <dbReference type="ARBA" id="ARBA00023125"/>
    </source>
</evidence>
<evidence type="ECO:0000313" key="10">
    <source>
        <dbReference type="EMBL" id="QDY78869.1"/>
    </source>
</evidence>
<protein>
    <submittedName>
        <fullName evidence="12">IS30 family transposase</fullName>
    </submittedName>
</protein>
<feature type="domain" description="Integrase catalytic" evidence="7">
    <location>
        <begin position="240"/>
        <end position="403"/>
    </location>
</feature>
<dbReference type="AlphaFoldDB" id="A0A5B8JFW3"/>
<dbReference type="GO" id="GO:0004803">
    <property type="term" value="F:transposase activity"/>
    <property type="evidence" value="ECO:0007669"/>
    <property type="project" value="InterPro"/>
</dbReference>
<evidence type="ECO:0000256" key="5">
    <source>
        <dbReference type="ARBA" id="ARBA00023172"/>
    </source>
</evidence>
<dbReference type="Pfam" id="PF00665">
    <property type="entry name" value="rve"/>
    <property type="match status" value="1"/>
</dbReference>
<evidence type="ECO:0000313" key="12">
    <source>
        <dbReference type="EMBL" id="QDY80376.1"/>
    </source>
</evidence>
<dbReference type="GO" id="GO:0005829">
    <property type="term" value="C:cytosol"/>
    <property type="evidence" value="ECO:0007669"/>
    <property type="project" value="TreeGrafter"/>
</dbReference>
<dbReference type="KEGG" id="sqz:FQU76_22750"/>
<evidence type="ECO:0000259" key="7">
    <source>
        <dbReference type="PROSITE" id="PS50994"/>
    </source>
</evidence>
<dbReference type="InterPro" id="IPR051917">
    <property type="entry name" value="Transposase-Integrase"/>
</dbReference>
<evidence type="ECO:0000313" key="8">
    <source>
        <dbReference type="EMBL" id="QDY78597.1"/>
    </source>
</evidence>
<proteinExistence type="inferred from homology"/>
<dbReference type="GO" id="GO:0006313">
    <property type="term" value="P:DNA transposition"/>
    <property type="evidence" value="ECO:0007669"/>
    <property type="project" value="InterPro"/>
</dbReference>
<feature type="region of interest" description="Disordered" evidence="6">
    <location>
        <begin position="107"/>
        <end position="153"/>
    </location>
</feature>
<evidence type="ECO:0000313" key="13">
    <source>
        <dbReference type="Proteomes" id="UP000320580"/>
    </source>
</evidence>
<name>A0A5B8JFW3_9ACTN</name>
<evidence type="ECO:0000313" key="11">
    <source>
        <dbReference type="EMBL" id="QDY80002.1"/>
    </source>
</evidence>
<organism evidence="12 13">
    <name type="scientific">Streptomyces qinzhouensis</name>
    <dbReference type="NCBI Taxonomy" id="2599401"/>
    <lineage>
        <taxon>Bacteria</taxon>
        <taxon>Bacillati</taxon>
        <taxon>Actinomycetota</taxon>
        <taxon>Actinomycetes</taxon>
        <taxon>Kitasatosporales</taxon>
        <taxon>Streptomycetaceae</taxon>
        <taxon>Streptomyces</taxon>
    </lineage>
</organism>
<dbReference type="InterPro" id="IPR012337">
    <property type="entry name" value="RNaseH-like_sf"/>
</dbReference>
<comment type="function">
    <text evidence="1">Required for the transposition of the insertion element.</text>
</comment>
<dbReference type="Proteomes" id="UP000320580">
    <property type="component" value="Chromosome"/>
</dbReference>
<accession>A0A5B8JFW3</accession>
<evidence type="ECO:0000256" key="3">
    <source>
        <dbReference type="ARBA" id="ARBA00022578"/>
    </source>
</evidence>
<dbReference type="GO" id="GO:0003677">
    <property type="term" value="F:DNA binding"/>
    <property type="evidence" value="ECO:0007669"/>
    <property type="project" value="UniProtKB-KW"/>
</dbReference>
<sequence length="408" mass="47151">MDFEIRKDRSKKTGLRLAREREEYFRLMGQGVSSREACRIVGIDRRTGKRWRNGFTPSNSKRWRPPVTRLVASAPGPSKHLRQADRIHIADRLREKASIRTIAAELNRSPSTVSREISRNRHPVNGQYRPYAAQARADERRPRPKPGKIGQNPELRDYVQDRLGRRWSPEQIARHLRRDFPDRPEMHVVHETIYQALYVQGRGELRRELTRALRTGRAVRKPRRQAQQRQPRYPAPMVMISERPAEAADRAVPGHWEGDLIIGKDNGSAIGTLVERSTRYLMLVHLPHGRGTELVRDALVDTVKTLPAHLKRSLTWDQGSEMGRHHEFTIATDIPVYFCDPASPWQRGSNENTNGLLRQYFPKGTDLSVHNREHLYAVAAELNGRPRKTLDWETPAERLHKLLATTRQ</sequence>
<dbReference type="PANTHER" id="PTHR10948">
    <property type="entry name" value="TRANSPOSASE"/>
    <property type="match status" value="1"/>
</dbReference>
<dbReference type="SUPFAM" id="SSF53098">
    <property type="entry name" value="Ribonuclease H-like"/>
    <property type="match status" value="1"/>
</dbReference>
<dbReference type="KEGG" id="sqz:FQU76_21620"/>
<dbReference type="Pfam" id="PF13936">
    <property type="entry name" value="HTH_38"/>
    <property type="match status" value="1"/>
</dbReference>